<dbReference type="FunFam" id="3.40.640.10:FF:000089">
    <property type="entry name" value="Aminotransferase, DegT/DnrJ/EryC1/StrS family"/>
    <property type="match status" value="1"/>
</dbReference>
<reference evidence="6 7" key="1">
    <citation type="submission" date="2019-07" db="EMBL/GenBank/DDBJ databases">
        <title>Genome sequencing of lignin-degrading bacterial isolates.</title>
        <authorList>
            <person name="Gladden J."/>
        </authorList>
    </citation>
    <scope>NUCLEOTIDE SEQUENCE [LARGE SCALE GENOMIC DNA]</scope>
    <source>
        <strain evidence="6 7">J11</strain>
    </source>
</reference>
<comment type="similarity">
    <text evidence="2 5">Belongs to the DegT/DnrJ/EryC1 family.</text>
</comment>
<keyword evidence="7" id="KW-1185">Reference proteome</keyword>
<proteinExistence type="inferred from homology"/>
<dbReference type="Proteomes" id="UP000318141">
    <property type="component" value="Unassembled WGS sequence"/>
</dbReference>
<evidence type="ECO:0000256" key="1">
    <source>
        <dbReference type="ARBA" id="ARBA00022898"/>
    </source>
</evidence>
<feature type="active site" description="Proton acceptor" evidence="3">
    <location>
        <position position="194"/>
    </location>
</feature>
<name>A0A562BMJ9_9BURK</name>
<protein>
    <submittedName>
        <fullName evidence="6">dTDP-4-amino-4,6-dideoxygalactose transaminase</fullName>
    </submittedName>
</protein>
<dbReference type="InterPro" id="IPR015422">
    <property type="entry name" value="PyrdxlP-dep_Trfase_small"/>
</dbReference>
<keyword evidence="1 4" id="KW-0663">Pyridoxal phosphate</keyword>
<accession>A0A562BMJ9</accession>
<dbReference type="InterPro" id="IPR015424">
    <property type="entry name" value="PyrdxlP-dep_Trfase"/>
</dbReference>
<feature type="modified residue" description="N6-(pyridoxal phosphate)lysine" evidence="4">
    <location>
        <position position="194"/>
    </location>
</feature>
<dbReference type="EMBL" id="VLJN01000013">
    <property type="protein sequence ID" value="TWG86426.1"/>
    <property type="molecule type" value="Genomic_DNA"/>
</dbReference>
<evidence type="ECO:0000256" key="4">
    <source>
        <dbReference type="PIRSR" id="PIRSR000390-2"/>
    </source>
</evidence>
<dbReference type="AlphaFoldDB" id="A0A562BMJ9"/>
<dbReference type="PIRSF" id="PIRSF000390">
    <property type="entry name" value="PLP_StrS"/>
    <property type="match status" value="1"/>
</dbReference>
<dbReference type="Gene3D" id="3.90.1150.10">
    <property type="entry name" value="Aspartate Aminotransferase, domain 1"/>
    <property type="match status" value="1"/>
</dbReference>
<gene>
    <name evidence="6" type="ORF">L602_002000000310</name>
</gene>
<dbReference type="CDD" id="cd00616">
    <property type="entry name" value="AHBA_syn"/>
    <property type="match status" value="1"/>
</dbReference>
<evidence type="ECO:0000256" key="5">
    <source>
        <dbReference type="RuleBase" id="RU004508"/>
    </source>
</evidence>
<dbReference type="InterPro" id="IPR015421">
    <property type="entry name" value="PyrdxlP-dep_Trfase_major"/>
</dbReference>
<dbReference type="PANTHER" id="PTHR30244:SF36">
    <property type="entry name" value="3-OXO-GLUCOSE-6-PHOSPHATE:GLUTAMATE AMINOTRANSFERASE"/>
    <property type="match status" value="1"/>
</dbReference>
<evidence type="ECO:0000256" key="3">
    <source>
        <dbReference type="PIRSR" id="PIRSR000390-1"/>
    </source>
</evidence>
<sequence length="372" mass="41018">MTQARQVPFLSLKDVNQRYADELKAAASRVIDSGWYIMGEELTAFERAFAEYCGTQHCIGLGNGLDALTLVLRAWRLAGELKEGDEVIVPANTYIATVLAVTENRLTPVLVEPDPRTFNLDPTRIERAITPRTRAIVPVHLYGQLADMDAINDIARRHGLRVLEDAAQAHGAAHAGKRAGAFGDAAGFSFFPGKNLGALGDAGAMVTNDAELAERVRALRNYGSHVKYHNVYQGVNSRLDEIQAAFLSVKLKYLDADTQIRRAVADQYLQRIRNPRIALPEVAQRDGHVWHVFVVRCEQRDALQKHLADKGIHSLIHYPVPPHLQPAYEAMKSLSPSLPLTEAIHREVLSLPMSPTLQAGQVDAVIDACNAF</sequence>
<evidence type="ECO:0000313" key="7">
    <source>
        <dbReference type="Proteomes" id="UP000318141"/>
    </source>
</evidence>
<dbReference type="SUPFAM" id="SSF53383">
    <property type="entry name" value="PLP-dependent transferases"/>
    <property type="match status" value="1"/>
</dbReference>
<dbReference type="GO" id="GO:0030170">
    <property type="term" value="F:pyridoxal phosphate binding"/>
    <property type="evidence" value="ECO:0007669"/>
    <property type="project" value="UniProtKB-ARBA"/>
</dbReference>
<dbReference type="PANTHER" id="PTHR30244">
    <property type="entry name" value="TRANSAMINASE"/>
    <property type="match status" value="1"/>
</dbReference>
<dbReference type="OrthoDB" id="9804264at2"/>
<evidence type="ECO:0000313" key="6">
    <source>
        <dbReference type="EMBL" id="TWG86426.1"/>
    </source>
</evidence>
<dbReference type="InterPro" id="IPR000653">
    <property type="entry name" value="DegT/StrS_aminotransferase"/>
</dbReference>
<evidence type="ECO:0000256" key="2">
    <source>
        <dbReference type="ARBA" id="ARBA00037999"/>
    </source>
</evidence>
<organism evidence="6 7">
    <name type="scientific">Cupriavidus gilardii J11</name>
    <dbReference type="NCBI Taxonomy" id="936133"/>
    <lineage>
        <taxon>Bacteria</taxon>
        <taxon>Pseudomonadati</taxon>
        <taxon>Pseudomonadota</taxon>
        <taxon>Betaproteobacteria</taxon>
        <taxon>Burkholderiales</taxon>
        <taxon>Burkholderiaceae</taxon>
        <taxon>Cupriavidus</taxon>
    </lineage>
</organism>
<comment type="caution">
    <text evidence="6">The sequence shown here is derived from an EMBL/GenBank/DDBJ whole genome shotgun (WGS) entry which is preliminary data.</text>
</comment>
<dbReference type="Pfam" id="PF01041">
    <property type="entry name" value="DegT_DnrJ_EryC1"/>
    <property type="match status" value="1"/>
</dbReference>
<dbReference type="GO" id="GO:0000271">
    <property type="term" value="P:polysaccharide biosynthetic process"/>
    <property type="evidence" value="ECO:0007669"/>
    <property type="project" value="TreeGrafter"/>
</dbReference>
<dbReference type="Gene3D" id="3.40.640.10">
    <property type="entry name" value="Type I PLP-dependent aspartate aminotransferase-like (Major domain)"/>
    <property type="match status" value="1"/>
</dbReference>
<dbReference type="GO" id="GO:0008483">
    <property type="term" value="F:transaminase activity"/>
    <property type="evidence" value="ECO:0007669"/>
    <property type="project" value="TreeGrafter"/>
</dbReference>